<proteinExistence type="predicted"/>
<dbReference type="GO" id="GO:0005786">
    <property type="term" value="C:signal recognition particle, endoplasmic reticulum targeting"/>
    <property type="evidence" value="ECO:0000318"/>
    <property type="project" value="GO_Central"/>
</dbReference>
<dbReference type="EMBL" id="KK198759">
    <property type="protein sequence ID" value="KCW64417.1"/>
    <property type="molecule type" value="Genomic_DNA"/>
</dbReference>
<reference evidence="5" key="1">
    <citation type="submission" date="2013-07" db="EMBL/GenBank/DDBJ databases">
        <title>The genome of Eucalyptus grandis.</title>
        <authorList>
            <person name="Schmutz J."/>
            <person name="Hayes R."/>
            <person name="Myburg A."/>
            <person name="Tuskan G."/>
            <person name="Grattapaglia D."/>
            <person name="Rokhsar D.S."/>
        </authorList>
    </citation>
    <scope>NUCLEOTIDE SEQUENCE</scope>
    <source>
        <tissue evidence="5">Leaf extractions</tissue>
    </source>
</reference>
<dbReference type="SUPFAM" id="SSF69695">
    <property type="entry name" value="SRP19"/>
    <property type="match status" value="1"/>
</dbReference>
<evidence type="ECO:0000313" key="5">
    <source>
        <dbReference type="EMBL" id="KCW64417.1"/>
    </source>
</evidence>
<gene>
    <name evidence="5" type="ORF">EUGRSUZ_G02037</name>
</gene>
<keyword evidence="3" id="KW-0733">Signal recognition particle</keyword>
<dbReference type="Pfam" id="PF01922">
    <property type="entry name" value="SRP19"/>
    <property type="match status" value="1"/>
</dbReference>
<dbReference type="PANTHER" id="PTHR17453">
    <property type="entry name" value="SIGNAL RECOGNITION PARTICLE 19 KD PROTEIN"/>
    <property type="match status" value="1"/>
</dbReference>
<evidence type="ECO:0000256" key="3">
    <source>
        <dbReference type="ARBA" id="ARBA00023135"/>
    </source>
</evidence>
<dbReference type="AlphaFoldDB" id="A0A059BE06"/>
<dbReference type="STRING" id="71139.A0A059BE06"/>
<sequence>MEGPIPDIKKWVVLYPAYINSKKTIAEGRRIRVEKACENPTCVEIGDCCGYLKLRFAVEIDKVYPRDRESEGFAQGGGWDSVQSGHIFQKRAHASCCRVGSEASRTDQEARARVHREYWSFEIRQGREKEEIVERSCKCMRHRSYSSNVSEIGGGFLFFNSNIGVLALVREDFDRLCLCLRLMHMEEICGPVSFIIFPT</sequence>
<evidence type="ECO:0000256" key="1">
    <source>
        <dbReference type="ARBA" id="ARBA00004496"/>
    </source>
</evidence>
<dbReference type="Gene3D" id="3.30.56.30">
    <property type="entry name" value="Signal recognition particle, SRP19-like subunit"/>
    <property type="match status" value="1"/>
</dbReference>
<accession>A0A059BE06</accession>
<keyword evidence="2" id="KW-0963">Cytoplasm</keyword>
<dbReference type="Gramene" id="KCW64417">
    <property type="protein sequence ID" value="KCW64417"/>
    <property type="gene ID" value="EUGRSUZ_G02037"/>
</dbReference>
<keyword evidence="4" id="KW-0687">Ribonucleoprotein</keyword>
<evidence type="ECO:0008006" key="6">
    <source>
        <dbReference type="Google" id="ProtNLM"/>
    </source>
</evidence>
<evidence type="ECO:0000256" key="4">
    <source>
        <dbReference type="ARBA" id="ARBA00023274"/>
    </source>
</evidence>
<dbReference type="InterPro" id="IPR036521">
    <property type="entry name" value="SRP19-like_sf"/>
</dbReference>
<name>A0A059BE06_EUCGR</name>
<protein>
    <recommendedName>
        <fullName evidence="6">Signal recognition particle 19 kDa protein</fullName>
    </recommendedName>
</protein>
<dbReference type="InParanoid" id="A0A059BE06"/>
<comment type="subcellular location">
    <subcellularLocation>
        <location evidence="1">Cytoplasm</location>
    </subcellularLocation>
</comment>
<dbReference type="InterPro" id="IPR002778">
    <property type="entry name" value="Signal_recog_particle_SRP19"/>
</dbReference>
<organism evidence="5">
    <name type="scientific">Eucalyptus grandis</name>
    <name type="common">Flooded gum</name>
    <dbReference type="NCBI Taxonomy" id="71139"/>
    <lineage>
        <taxon>Eukaryota</taxon>
        <taxon>Viridiplantae</taxon>
        <taxon>Streptophyta</taxon>
        <taxon>Embryophyta</taxon>
        <taxon>Tracheophyta</taxon>
        <taxon>Spermatophyta</taxon>
        <taxon>Magnoliopsida</taxon>
        <taxon>eudicotyledons</taxon>
        <taxon>Gunneridae</taxon>
        <taxon>Pentapetalae</taxon>
        <taxon>rosids</taxon>
        <taxon>malvids</taxon>
        <taxon>Myrtales</taxon>
        <taxon>Myrtaceae</taxon>
        <taxon>Myrtoideae</taxon>
        <taxon>Eucalypteae</taxon>
        <taxon>Eucalyptus</taxon>
    </lineage>
</organism>
<dbReference type="GO" id="GO:0006617">
    <property type="term" value="P:SRP-dependent cotranslational protein targeting to membrane, signal sequence recognition"/>
    <property type="evidence" value="ECO:0000318"/>
    <property type="project" value="GO_Central"/>
</dbReference>
<dbReference type="GO" id="GO:0008312">
    <property type="term" value="F:7S RNA binding"/>
    <property type="evidence" value="ECO:0000318"/>
    <property type="project" value="GO_Central"/>
</dbReference>
<dbReference type="PANTHER" id="PTHR17453:SF0">
    <property type="entry name" value="SIGNAL RECOGNITION PARTICLE 19 KDA PROTEIN"/>
    <property type="match status" value="1"/>
</dbReference>
<evidence type="ECO:0000256" key="2">
    <source>
        <dbReference type="ARBA" id="ARBA00022490"/>
    </source>
</evidence>